<comment type="caution">
    <text evidence="1">The sequence shown here is derived from an EMBL/GenBank/DDBJ whole genome shotgun (WGS) entry which is preliminary data.</text>
</comment>
<gene>
    <name evidence="1" type="ORF">AVEN_21939_1</name>
</gene>
<dbReference type="EMBL" id="BGPR01000288">
    <property type="protein sequence ID" value="GBM10621.1"/>
    <property type="molecule type" value="Genomic_DNA"/>
</dbReference>
<evidence type="ECO:0000313" key="2">
    <source>
        <dbReference type="Proteomes" id="UP000499080"/>
    </source>
</evidence>
<evidence type="ECO:0000313" key="1">
    <source>
        <dbReference type="EMBL" id="GBM10621.1"/>
    </source>
</evidence>
<protein>
    <submittedName>
        <fullName evidence="1">Uncharacterized protein</fullName>
    </submittedName>
</protein>
<proteinExistence type="predicted"/>
<organism evidence="1 2">
    <name type="scientific">Araneus ventricosus</name>
    <name type="common">Orbweaver spider</name>
    <name type="synonym">Epeira ventricosa</name>
    <dbReference type="NCBI Taxonomy" id="182803"/>
    <lineage>
        <taxon>Eukaryota</taxon>
        <taxon>Metazoa</taxon>
        <taxon>Ecdysozoa</taxon>
        <taxon>Arthropoda</taxon>
        <taxon>Chelicerata</taxon>
        <taxon>Arachnida</taxon>
        <taxon>Araneae</taxon>
        <taxon>Araneomorphae</taxon>
        <taxon>Entelegynae</taxon>
        <taxon>Araneoidea</taxon>
        <taxon>Araneidae</taxon>
        <taxon>Araneus</taxon>
    </lineage>
</organism>
<name>A0A4Y2D1R3_ARAVE</name>
<keyword evidence="2" id="KW-1185">Reference proteome</keyword>
<accession>A0A4Y2D1R3</accession>
<reference evidence="1 2" key="1">
    <citation type="journal article" date="2019" name="Sci. Rep.">
        <title>Orb-weaving spider Araneus ventricosus genome elucidates the spidroin gene catalogue.</title>
        <authorList>
            <person name="Kono N."/>
            <person name="Nakamura H."/>
            <person name="Ohtoshi R."/>
            <person name="Moran D.A.P."/>
            <person name="Shinohara A."/>
            <person name="Yoshida Y."/>
            <person name="Fujiwara M."/>
            <person name="Mori M."/>
            <person name="Tomita M."/>
            <person name="Arakawa K."/>
        </authorList>
    </citation>
    <scope>NUCLEOTIDE SEQUENCE [LARGE SCALE GENOMIC DNA]</scope>
</reference>
<dbReference type="Proteomes" id="UP000499080">
    <property type="component" value="Unassembled WGS sequence"/>
</dbReference>
<dbReference type="AlphaFoldDB" id="A0A4Y2D1R3"/>
<sequence>MQLRYKYTNNLRWSSDSADRDVLACFRISCRQRSPWSSDSAVRNVLAFLEDDVLVCLQIQCPKMCWLMAVFLVLQIQSLEYSGTFLHSRVDRSSMEKKKLLLIKTYLCVKDVLWYGD</sequence>